<evidence type="ECO:0000256" key="2">
    <source>
        <dbReference type="ARBA" id="ARBA00022840"/>
    </source>
</evidence>
<keyword evidence="1" id="KW-0547">Nucleotide-binding</keyword>
<dbReference type="EMBL" id="JAEFCI010009549">
    <property type="protein sequence ID" value="KAG5457740.1"/>
    <property type="molecule type" value="Genomic_DNA"/>
</dbReference>
<evidence type="ECO:0000256" key="3">
    <source>
        <dbReference type="SAM" id="SignalP"/>
    </source>
</evidence>
<dbReference type="GO" id="GO:0005524">
    <property type="term" value="F:ATP binding"/>
    <property type="evidence" value="ECO:0007669"/>
    <property type="project" value="UniProtKB-KW"/>
</dbReference>
<sequence length="191" mass="20517">MLLPRGGGGSILSRGFFVAVAAAALFLAAAPCHTSAAKEDAEKGAYGTVVGIDLGTTYSCVAVFKNGVEIIPNDQGDRITPSYVAFTDEGRHSVLISNSISRLVGNAAKNQMANNPANTVFDAKRLIGRKFTDKEVQQDIKHFPFKVIEKDSKPAIQVKVKGKDKVFTPEEISGMILAKMKEIAQEYLGKN</sequence>
<dbReference type="Proteomes" id="UP000673691">
    <property type="component" value="Unassembled WGS sequence"/>
</dbReference>
<dbReference type="FunFam" id="3.30.30.30:FF:000001">
    <property type="entry name" value="heat shock 70 kDa protein-like"/>
    <property type="match status" value="1"/>
</dbReference>
<feature type="chain" id="PRO_5034090003" evidence="3">
    <location>
        <begin position="37"/>
        <end position="191"/>
    </location>
</feature>
<feature type="non-terminal residue" evidence="4">
    <location>
        <position position="191"/>
    </location>
</feature>
<gene>
    <name evidence="4" type="ORF">BJ554DRAFT_2170</name>
</gene>
<evidence type="ECO:0000313" key="5">
    <source>
        <dbReference type="Proteomes" id="UP000673691"/>
    </source>
</evidence>
<reference evidence="4 5" key="1">
    <citation type="journal article" name="Sci. Rep.">
        <title>Genome-scale phylogenetic analyses confirm Olpidium as the closest living zoosporic fungus to the non-flagellated, terrestrial fungi.</title>
        <authorList>
            <person name="Chang Y."/>
            <person name="Rochon D."/>
            <person name="Sekimoto S."/>
            <person name="Wang Y."/>
            <person name="Chovatia M."/>
            <person name="Sandor L."/>
            <person name="Salamov A."/>
            <person name="Grigoriev I.V."/>
            <person name="Stajich J.E."/>
            <person name="Spatafora J.W."/>
        </authorList>
    </citation>
    <scope>NUCLEOTIDE SEQUENCE [LARGE SCALE GENOMIC DNA]</scope>
    <source>
        <strain evidence="4">S191</strain>
    </source>
</reference>
<organism evidence="4 5">
    <name type="scientific">Olpidium bornovanus</name>
    <dbReference type="NCBI Taxonomy" id="278681"/>
    <lineage>
        <taxon>Eukaryota</taxon>
        <taxon>Fungi</taxon>
        <taxon>Fungi incertae sedis</taxon>
        <taxon>Olpidiomycota</taxon>
        <taxon>Olpidiomycotina</taxon>
        <taxon>Olpidiomycetes</taxon>
        <taxon>Olpidiales</taxon>
        <taxon>Olpidiaceae</taxon>
        <taxon>Olpidium</taxon>
    </lineage>
</organism>
<feature type="signal peptide" evidence="3">
    <location>
        <begin position="1"/>
        <end position="36"/>
    </location>
</feature>
<dbReference type="Pfam" id="PF00012">
    <property type="entry name" value="HSP70"/>
    <property type="match status" value="1"/>
</dbReference>
<dbReference type="OrthoDB" id="2401965at2759"/>
<dbReference type="PANTHER" id="PTHR19375">
    <property type="entry name" value="HEAT SHOCK PROTEIN 70KDA"/>
    <property type="match status" value="1"/>
</dbReference>
<dbReference type="Gene3D" id="3.30.30.30">
    <property type="match status" value="1"/>
</dbReference>
<dbReference type="Gene3D" id="3.30.420.40">
    <property type="match status" value="1"/>
</dbReference>
<keyword evidence="2" id="KW-0067">ATP-binding</keyword>
<dbReference type="InterPro" id="IPR018181">
    <property type="entry name" value="Heat_shock_70_CS"/>
</dbReference>
<proteinExistence type="predicted"/>
<protein>
    <submittedName>
        <fullName evidence="4">Hsp70 protein-domain-containing protein</fullName>
    </submittedName>
</protein>
<accession>A0A8H7ZR71</accession>
<keyword evidence="3" id="KW-0732">Signal</keyword>
<dbReference type="PRINTS" id="PR00301">
    <property type="entry name" value="HEATSHOCK70"/>
</dbReference>
<dbReference type="GO" id="GO:0140662">
    <property type="term" value="F:ATP-dependent protein folding chaperone"/>
    <property type="evidence" value="ECO:0007669"/>
    <property type="project" value="InterPro"/>
</dbReference>
<evidence type="ECO:0000313" key="4">
    <source>
        <dbReference type="EMBL" id="KAG5457740.1"/>
    </source>
</evidence>
<dbReference type="PROSITE" id="PS00297">
    <property type="entry name" value="HSP70_1"/>
    <property type="match status" value="1"/>
</dbReference>
<keyword evidence="5" id="KW-1185">Reference proteome</keyword>
<dbReference type="InterPro" id="IPR013126">
    <property type="entry name" value="Hsp_70_fam"/>
</dbReference>
<dbReference type="AlphaFoldDB" id="A0A8H7ZR71"/>
<dbReference type="InterPro" id="IPR043129">
    <property type="entry name" value="ATPase_NBD"/>
</dbReference>
<comment type="caution">
    <text evidence="4">The sequence shown here is derived from an EMBL/GenBank/DDBJ whole genome shotgun (WGS) entry which is preliminary data.</text>
</comment>
<dbReference type="SUPFAM" id="SSF53067">
    <property type="entry name" value="Actin-like ATPase domain"/>
    <property type="match status" value="1"/>
</dbReference>
<name>A0A8H7ZR71_9FUNG</name>
<evidence type="ECO:0000256" key="1">
    <source>
        <dbReference type="ARBA" id="ARBA00022741"/>
    </source>
</evidence>